<dbReference type="InterPro" id="IPR036412">
    <property type="entry name" value="HAD-like_sf"/>
</dbReference>
<gene>
    <name evidence="17" type="ORF">IAA62_03080</name>
</gene>
<dbReference type="GO" id="GO:1990573">
    <property type="term" value="P:potassium ion import across plasma membrane"/>
    <property type="evidence" value="ECO:0007669"/>
    <property type="project" value="TreeGrafter"/>
</dbReference>
<dbReference type="InterPro" id="IPR059000">
    <property type="entry name" value="ATPase_P-type_domA"/>
</dbReference>
<keyword evidence="11" id="KW-1278">Translocase</keyword>
<dbReference type="InterPro" id="IPR004014">
    <property type="entry name" value="ATPase_P-typ_cation-transptr_N"/>
</dbReference>
<protein>
    <recommendedName>
        <fullName evidence="3">P-type Ca(2+) transporter</fullName>
        <ecNumber evidence="3">7.2.2.10</ecNumber>
    </recommendedName>
</protein>
<dbReference type="SUPFAM" id="SSF81665">
    <property type="entry name" value="Calcium ATPase, transmembrane domain M"/>
    <property type="match status" value="1"/>
</dbReference>
<evidence type="ECO:0000313" key="18">
    <source>
        <dbReference type="Proteomes" id="UP000886861"/>
    </source>
</evidence>
<dbReference type="GO" id="GO:1902600">
    <property type="term" value="P:proton transmembrane transport"/>
    <property type="evidence" value="ECO:0007669"/>
    <property type="project" value="TreeGrafter"/>
</dbReference>
<comment type="caution">
    <text evidence="17">The sequence shown here is derived from an EMBL/GenBank/DDBJ whole genome shotgun (WGS) entry which is preliminary data.</text>
</comment>
<dbReference type="GO" id="GO:0006883">
    <property type="term" value="P:intracellular sodium ion homeostasis"/>
    <property type="evidence" value="ECO:0007669"/>
    <property type="project" value="TreeGrafter"/>
</dbReference>
<dbReference type="FunFam" id="2.70.150.10:FF:000016">
    <property type="entry name" value="Calcium-transporting P-type ATPase putative"/>
    <property type="match status" value="1"/>
</dbReference>
<evidence type="ECO:0000256" key="2">
    <source>
        <dbReference type="ARBA" id="ARBA00005675"/>
    </source>
</evidence>
<dbReference type="GO" id="GO:0036376">
    <property type="term" value="P:sodium ion export across plasma membrane"/>
    <property type="evidence" value="ECO:0007669"/>
    <property type="project" value="TreeGrafter"/>
</dbReference>
<evidence type="ECO:0000256" key="10">
    <source>
        <dbReference type="ARBA" id="ARBA00022840"/>
    </source>
</evidence>
<organism evidence="17 18">
    <name type="scientific">Candidatus Caccopulliclostridium gallistercoris</name>
    <dbReference type="NCBI Taxonomy" id="2840719"/>
    <lineage>
        <taxon>Bacteria</taxon>
        <taxon>Bacillati</taxon>
        <taxon>Bacillota</taxon>
        <taxon>Clostridia</taxon>
        <taxon>Candidatus Caccopulliclostridium</taxon>
    </lineage>
</organism>
<dbReference type="Proteomes" id="UP000886861">
    <property type="component" value="Unassembled WGS sequence"/>
</dbReference>
<keyword evidence="12 15" id="KW-1133">Transmembrane helix</keyword>
<comment type="catalytic activity">
    <reaction evidence="14">
        <text>Ca(2+)(in) + ATP + H2O = Ca(2+)(out) + ADP + phosphate + H(+)</text>
        <dbReference type="Rhea" id="RHEA:18105"/>
        <dbReference type="ChEBI" id="CHEBI:15377"/>
        <dbReference type="ChEBI" id="CHEBI:15378"/>
        <dbReference type="ChEBI" id="CHEBI:29108"/>
        <dbReference type="ChEBI" id="CHEBI:30616"/>
        <dbReference type="ChEBI" id="CHEBI:43474"/>
        <dbReference type="ChEBI" id="CHEBI:456216"/>
        <dbReference type="EC" id="7.2.2.10"/>
    </reaction>
</comment>
<dbReference type="PROSITE" id="PS00154">
    <property type="entry name" value="ATPASE_E1_E2"/>
    <property type="match status" value="1"/>
</dbReference>
<dbReference type="InterPro" id="IPR050510">
    <property type="entry name" value="Cation_transp_ATPase_P-type"/>
</dbReference>
<dbReference type="FunFam" id="3.40.50.1000:FF:000028">
    <property type="entry name" value="Calcium-transporting P-type ATPase, putative"/>
    <property type="match status" value="1"/>
</dbReference>
<feature type="transmembrane region" description="Helical" evidence="15">
    <location>
        <begin position="282"/>
        <end position="310"/>
    </location>
</feature>
<dbReference type="InterPro" id="IPR044492">
    <property type="entry name" value="P_typ_ATPase_HD_dom"/>
</dbReference>
<dbReference type="SFLD" id="SFLDF00027">
    <property type="entry name" value="p-type_atpase"/>
    <property type="match status" value="1"/>
</dbReference>
<dbReference type="PANTHER" id="PTHR43294">
    <property type="entry name" value="SODIUM/POTASSIUM-TRANSPORTING ATPASE SUBUNIT ALPHA"/>
    <property type="match status" value="1"/>
</dbReference>
<keyword evidence="5" id="KW-0109">Calcium transport</keyword>
<feature type="transmembrane region" description="Helical" evidence="15">
    <location>
        <begin position="84"/>
        <end position="103"/>
    </location>
</feature>
<feature type="transmembrane region" description="Helical" evidence="15">
    <location>
        <begin position="251"/>
        <end position="270"/>
    </location>
</feature>
<dbReference type="SMART" id="SM00831">
    <property type="entry name" value="Cation_ATPase_N"/>
    <property type="match status" value="1"/>
</dbReference>
<comment type="similarity">
    <text evidence="2">Belongs to the cation transport ATPase (P-type) (TC 3.A.3) family. Type IIA subfamily.</text>
</comment>
<evidence type="ECO:0000256" key="11">
    <source>
        <dbReference type="ARBA" id="ARBA00022967"/>
    </source>
</evidence>
<dbReference type="Gene3D" id="2.70.150.10">
    <property type="entry name" value="Calcium-transporting ATPase, cytoplasmic transduction domain A"/>
    <property type="match status" value="1"/>
</dbReference>
<reference evidence="17" key="1">
    <citation type="submission" date="2020-10" db="EMBL/GenBank/DDBJ databases">
        <authorList>
            <person name="Gilroy R."/>
        </authorList>
    </citation>
    <scope>NUCLEOTIDE SEQUENCE</scope>
    <source>
        <strain evidence="17">CHK186-9395</strain>
    </source>
</reference>
<keyword evidence="9" id="KW-0106">Calcium</keyword>
<keyword evidence="10" id="KW-0067">ATP-binding</keyword>
<comment type="subcellular location">
    <subcellularLocation>
        <location evidence="1">Cell membrane</location>
        <topology evidence="1">Multi-pass membrane protein</topology>
    </subcellularLocation>
</comment>
<dbReference type="InterPro" id="IPR006068">
    <property type="entry name" value="ATPase_P-typ_cation-transptr_C"/>
</dbReference>
<reference evidence="17" key="2">
    <citation type="journal article" date="2021" name="PeerJ">
        <title>Extensive microbial diversity within the chicken gut microbiome revealed by metagenomics and culture.</title>
        <authorList>
            <person name="Gilroy R."/>
            <person name="Ravi A."/>
            <person name="Getino M."/>
            <person name="Pursley I."/>
            <person name="Horton D.L."/>
            <person name="Alikhan N.F."/>
            <person name="Baker D."/>
            <person name="Gharbi K."/>
            <person name="Hall N."/>
            <person name="Watson M."/>
            <person name="Adriaenssens E.M."/>
            <person name="Foster-Nyarko E."/>
            <person name="Jarju S."/>
            <person name="Secka A."/>
            <person name="Antonio M."/>
            <person name="Oren A."/>
            <person name="Chaudhuri R.R."/>
            <person name="La Ragione R."/>
            <person name="Hildebrand F."/>
            <person name="Pallen M.J."/>
        </authorList>
    </citation>
    <scope>NUCLEOTIDE SEQUENCE</scope>
    <source>
        <strain evidence="17">CHK186-9395</strain>
    </source>
</reference>
<feature type="transmembrane region" description="Helical" evidence="15">
    <location>
        <begin position="744"/>
        <end position="768"/>
    </location>
</feature>
<keyword evidence="5" id="KW-0406">Ion transport</keyword>
<dbReference type="SUPFAM" id="SSF81653">
    <property type="entry name" value="Calcium ATPase, transduction domain A"/>
    <property type="match status" value="1"/>
</dbReference>
<dbReference type="EMBL" id="DVOJ01000012">
    <property type="protein sequence ID" value="HIV01518.1"/>
    <property type="molecule type" value="Genomic_DNA"/>
</dbReference>
<dbReference type="Pfam" id="PF00122">
    <property type="entry name" value="E1-E2_ATPase"/>
    <property type="match status" value="1"/>
</dbReference>
<dbReference type="GO" id="GO:0005391">
    <property type="term" value="F:P-type sodium:potassium-exchanging transporter activity"/>
    <property type="evidence" value="ECO:0007669"/>
    <property type="project" value="TreeGrafter"/>
</dbReference>
<dbReference type="SUPFAM" id="SSF81660">
    <property type="entry name" value="Metal cation-transporting ATPase, ATP-binding domain N"/>
    <property type="match status" value="1"/>
</dbReference>
<keyword evidence="8" id="KW-0547">Nucleotide-binding</keyword>
<dbReference type="Gene3D" id="3.40.1110.10">
    <property type="entry name" value="Calcium-transporting ATPase, cytoplasmic domain N"/>
    <property type="match status" value="1"/>
</dbReference>
<evidence type="ECO:0000313" key="17">
    <source>
        <dbReference type="EMBL" id="HIV01518.1"/>
    </source>
</evidence>
<keyword evidence="5" id="KW-0813">Transport</keyword>
<dbReference type="InterPro" id="IPR008250">
    <property type="entry name" value="ATPase_P-typ_transduc_dom_A_sf"/>
</dbReference>
<keyword evidence="7" id="KW-0479">Metal-binding</keyword>
<dbReference type="Gene3D" id="1.20.1110.10">
    <property type="entry name" value="Calcium-transporting ATPase, transmembrane domain"/>
    <property type="match status" value="1"/>
</dbReference>
<keyword evidence="4" id="KW-1003">Cell membrane</keyword>
<evidence type="ECO:0000256" key="15">
    <source>
        <dbReference type="SAM" id="Phobius"/>
    </source>
</evidence>
<dbReference type="GO" id="GO:0030007">
    <property type="term" value="P:intracellular potassium ion homeostasis"/>
    <property type="evidence" value="ECO:0007669"/>
    <property type="project" value="TreeGrafter"/>
</dbReference>
<dbReference type="SFLD" id="SFLDG00002">
    <property type="entry name" value="C1.7:_P-type_atpase_like"/>
    <property type="match status" value="1"/>
</dbReference>
<evidence type="ECO:0000256" key="9">
    <source>
        <dbReference type="ARBA" id="ARBA00022837"/>
    </source>
</evidence>
<dbReference type="AlphaFoldDB" id="A0A9D1NFH6"/>
<evidence type="ECO:0000259" key="16">
    <source>
        <dbReference type="SMART" id="SM00831"/>
    </source>
</evidence>
<evidence type="ECO:0000256" key="12">
    <source>
        <dbReference type="ARBA" id="ARBA00022989"/>
    </source>
</evidence>
<dbReference type="PRINTS" id="PR00119">
    <property type="entry name" value="CATATPASE"/>
</dbReference>
<dbReference type="InterPro" id="IPR001757">
    <property type="entry name" value="P_typ_ATPase"/>
</dbReference>
<dbReference type="FunFam" id="3.40.50.1000:FF:000001">
    <property type="entry name" value="Phospholipid-transporting ATPase IC"/>
    <property type="match status" value="1"/>
</dbReference>
<dbReference type="NCBIfam" id="TIGR01494">
    <property type="entry name" value="ATPase_P-type"/>
    <property type="match status" value="3"/>
</dbReference>
<keyword evidence="6 15" id="KW-0812">Transmembrane</keyword>
<proteinExistence type="inferred from homology"/>
<dbReference type="InterPro" id="IPR023299">
    <property type="entry name" value="ATPase_P-typ_cyto_dom_N"/>
</dbReference>
<name>A0A9D1NFH6_9FIRM</name>
<dbReference type="Pfam" id="PF13246">
    <property type="entry name" value="Cation_ATPase"/>
    <property type="match status" value="1"/>
</dbReference>
<evidence type="ECO:0000256" key="13">
    <source>
        <dbReference type="ARBA" id="ARBA00023136"/>
    </source>
</evidence>
<dbReference type="PRINTS" id="PR00120">
    <property type="entry name" value="HATPASE"/>
</dbReference>
<evidence type="ECO:0000256" key="3">
    <source>
        <dbReference type="ARBA" id="ARBA00012790"/>
    </source>
</evidence>
<dbReference type="PANTHER" id="PTHR43294:SF21">
    <property type="entry name" value="CATION TRANSPORTING ATPASE"/>
    <property type="match status" value="1"/>
</dbReference>
<feature type="transmembrane region" description="Helical" evidence="15">
    <location>
        <begin position="59"/>
        <end position="78"/>
    </location>
</feature>
<feature type="domain" description="Cation-transporting P-type ATPase N-terminal" evidence="16">
    <location>
        <begin position="3"/>
        <end position="76"/>
    </location>
</feature>
<evidence type="ECO:0000256" key="5">
    <source>
        <dbReference type="ARBA" id="ARBA00022568"/>
    </source>
</evidence>
<feature type="transmembrane region" description="Helical" evidence="15">
    <location>
        <begin position="702"/>
        <end position="723"/>
    </location>
</feature>
<dbReference type="GO" id="GO:0005886">
    <property type="term" value="C:plasma membrane"/>
    <property type="evidence" value="ECO:0007669"/>
    <property type="project" value="UniProtKB-SubCell"/>
</dbReference>
<dbReference type="GO" id="GO:0005524">
    <property type="term" value="F:ATP binding"/>
    <property type="evidence" value="ECO:0007669"/>
    <property type="project" value="UniProtKB-KW"/>
</dbReference>
<evidence type="ECO:0000256" key="6">
    <source>
        <dbReference type="ARBA" id="ARBA00022692"/>
    </source>
</evidence>
<sequence>MKQSYSSTIEENLKQYNSSLDGLNSEQAKSVYEKNGPNSLGEAKKKSWIIKFLAQFKDVMIIILLIAAAVSIGISIAEKSTSELVDGLIILAIVLLNAIIGFVQEAKAESAMEALKKMTKPEAKVLRDGELVKLPSTELVVGDIVVLEAGDIVPADVRLLETALFKCDESSLTGESKAVNKDANLILKESTPLGDRKNMAFSGSTVVNGRGLALVVGTGKNTEIGKIAKMLEESKKEETPLQKSIKQVGKVLTIIVLVVAAITFVVEMFARPDEPLEAFLTSVAIAVAAIPESLPAVITIIMSLGVARLAKRKAIVKRLHAVETLGSCEVICSDKTGTLTQNVMTITALYYDGNTELSPDASDRIEYKLCTEIMTLCNDSKKNKNKFVGDPTETALCDYALKNGFNKSKEEKLIPRVFEIPFDSVRKMHTTVHKKEDSLIQYTKGAPDIVLNRCTKIMTGGRVCELSTEKKNEIISANKKMGGNALRVLALAYKKLRSSNPKTATEEDLIFVGLVGMIDPPRPEVKDAVKKCLKAGIRPIMITGDHKHTAFAIAKDIGIAKKESEVLTGAEIDSLNDEEFLKILPKINVFARVSPENKVRIVNGLKSQGKIVAMTGDGVNDAPSIKSANIGVGMGITGTDVTKEVADIIVTDDNFATIVVAVEEGRKIYTNITKTIQFLFSANLAEIISIFVATIAFPNFIFLSPVQILFVNLITDSFPAIALGLEPAEADIMSEKPRKNGTSVFGGGMGYMVAASGIIQAELVLIGYTLGIKFFSAEVAMSMAFYTLNLIQFFYFVSMRVKRTAFKSNIFKNKWAVIAVAFAVGLLAIIAFTPLHTFIGLTSLNLTQWLIVIGISAVIFPLTELFKVIRNRAFK</sequence>
<feature type="transmembrane region" description="Helical" evidence="15">
    <location>
        <begin position="815"/>
        <end position="835"/>
    </location>
</feature>
<dbReference type="Pfam" id="PF00690">
    <property type="entry name" value="Cation_ATPase_N"/>
    <property type="match status" value="1"/>
</dbReference>
<feature type="transmembrane region" description="Helical" evidence="15">
    <location>
        <begin position="847"/>
        <end position="866"/>
    </location>
</feature>
<dbReference type="InterPro" id="IPR023298">
    <property type="entry name" value="ATPase_P-typ_TM_dom_sf"/>
</dbReference>
<evidence type="ECO:0000256" key="1">
    <source>
        <dbReference type="ARBA" id="ARBA00004651"/>
    </source>
</evidence>
<dbReference type="SUPFAM" id="SSF56784">
    <property type="entry name" value="HAD-like"/>
    <property type="match status" value="1"/>
</dbReference>
<accession>A0A9D1NFH6</accession>
<dbReference type="GO" id="GO:0005388">
    <property type="term" value="F:P-type calcium transporter activity"/>
    <property type="evidence" value="ECO:0007669"/>
    <property type="project" value="UniProtKB-EC"/>
</dbReference>
<dbReference type="EC" id="7.2.2.10" evidence="3"/>
<dbReference type="InterPro" id="IPR023214">
    <property type="entry name" value="HAD_sf"/>
</dbReference>
<evidence type="ECO:0000256" key="4">
    <source>
        <dbReference type="ARBA" id="ARBA00022475"/>
    </source>
</evidence>
<dbReference type="GO" id="GO:0016887">
    <property type="term" value="F:ATP hydrolysis activity"/>
    <property type="evidence" value="ECO:0007669"/>
    <property type="project" value="InterPro"/>
</dbReference>
<dbReference type="NCBIfam" id="TIGR01517">
    <property type="entry name" value="ATPase-IIB_Ca"/>
    <property type="match status" value="1"/>
</dbReference>
<dbReference type="GO" id="GO:0046872">
    <property type="term" value="F:metal ion binding"/>
    <property type="evidence" value="ECO:0007669"/>
    <property type="project" value="UniProtKB-KW"/>
</dbReference>
<dbReference type="Pfam" id="PF00689">
    <property type="entry name" value="Cation_ATPase_C"/>
    <property type="match status" value="1"/>
</dbReference>
<feature type="transmembrane region" description="Helical" evidence="15">
    <location>
        <begin position="676"/>
        <end position="696"/>
    </location>
</feature>
<dbReference type="InterPro" id="IPR006408">
    <property type="entry name" value="P-type_ATPase_IIB"/>
</dbReference>
<evidence type="ECO:0000256" key="8">
    <source>
        <dbReference type="ARBA" id="ARBA00022741"/>
    </source>
</evidence>
<evidence type="ECO:0000256" key="14">
    <source>
        <dbReference type="ARBA" id="ARBA00048694"/>
    </source>
</evidence>
<keyword evidence="13 15" id="KW-0472">Membrane</keyword>
<dbReference type="Gene3D" id="3.40.50.1000">
    <property type="entry name" value="HAD superfamily/HAD-like"/>
    <property type="match status" value="1"/>
</dbReference>
<dbReference type="InterPro" id="IPR018303">
    <property type="entry name" value="ATPase_P-typ_P_site"/>
</dbReference>
<feature type="transmembrane region" description="Helical" evidence="15">
    <location>
        <begin position="774"/>
        <end position="795"/>
    </location>
</feature>
<dbReference type="SFLD" id="SFLDS00003">
    <property type="entry name" value="Haloacid_Dehalogenase"/>
    <property type="match status" value="1"/>
</dbReference>
<evidence type="ECO:0000256" key="7">
    <source>
        <dbReference type="ARBA" id="ARBA00022723"/>
    </source>
</evidence>